<feature type="transmembrane region" description="Helical" evidence="1">
    <location>
        <begin position="219"/>
        <end position="236"/>
    </location>
</feature>
<protein>
    <recommendedName>
        <fullName evidence="4">O-antigen ligase domain-containing protein</fullName>
    </recommendedName>
</protein>
<feature type="transmembrane region" description="Helical" evidence="1">
    <location>
        <begin position="76"/>
        <end position="94"/>
    </location>
</feature>
<keyword evidence="1" id="KW-1133">Transmembrane helix</keyword>
<reference evidence="2 3" key="1">
    <citation type="submission" date="2019-04" db="EMBL/GenBank/DDBJ databases">
        <title>Pedobacter sp. AR-3-17 sp. nov., isolated from Arctic soil.</title>
        <authorList>
            <person name="Dahal R.H."/>
            <person name="Kim D.-U."/>
        </authorList>
    </citation>
    <scope>NUCLEOTIDE SEQUENCE [LARGE SCALE GENOMIC DNA]</scope>
    <source>
        <strain evidence="2 3">AR-3-17</strain>
    </source>
</reference>
<feature type="transmembrane region" description="Helical" evidence="1">
    <location>
        <begin position="176"/>
        <end position="192"/>
    </location>
</feature>
<evidence type="ECO:0008006" key="4">
    <source>
        <dbReference type="Google" id="ProtNLM"/>
    </source>
</evidence>
<dbReference type="AlphaFoldDB" id="A0A4U1C359"/>
<feature type="transmembrane region" description="Helical" evidence="1">
    <location>
        <begin position="304"/>
        <end position="325"/>
    </location>
</feature>
<feature type="transmembrane region" description="Helical" evidence="1">
    <location>
        <begin position="345"/>
        <end position="361"/>
    </location>
</feature>
<dbReference type="RefSeq" id="WP_136826199.1">
    <property type="nucleotide sequence ID" value="NZ_SWBP01000003.1"/>
</dbReference>
<proteinExistence type="predicted"/>
<dbReference type="EMBL" id="SWBP01000003">
    <property type="protein sequence ID" value="TKB97624.1"/>
    <property type="molecule type" value="Genomic_DNA"/>
</dbReference>
<feature type="transmembrane region" description="Helical" evidence="1">
    <location>
        <begin position="25"/>
        <end position="42"/>
    </location>
</feature>
<feature type="transmembrane region" description="Helical" evidence="1">
    <location>
        <begin position="198"/>
        <end position="214"/>
    </location>
</feature>
<accession>A0A4U1C359</accession>
<sequence length="398" mass="45794">MKLVIILFMILYMYALSFGVFMTELFRIPAPLLFCFPLIFLFKERNTTFYYGKELTVLIIAVFAYYVIGLSNVKSFGAYVISIVVCVLYFNYFVSTNRKRFNFSVLIFYLLLSFSSVIMVLNHFYPQVNRIRELIMDEKVLQSPSGIAISQFTFGYQLAALAPFILIYTFVFHKPFLIKVGVFLSCLLFIYLGMQRSVLLTFVCSVALFLLFYYRVKAVLIIGVAVVLSLMFYNFVLKENVDPRTNILAKNIDNDPDHNRTLLVAENLRIYADHPFGLIFYGKNWSDVIYRNQVFASGITSHNAYLMFITYLGPFLGLGLLIIIYIKVLRIGFNAIKEIRLKENALLICLCFSFLGISINALSHNAWLISADGPTLFLYFSILHFNKVKSETNSQLLV</sequence>
<organism evidence="2 3">
    <name type="scientific">Pedobacter cryophilus</name>
    <dbReference type="NCBI Taxonomy" id="2571271"/>
    <lineage>
        <taxon>Bacteria</taxon>
        <taxon>Pseudomonadati</taxon>
        <taxon>Bacteroidota</taxon>
        <taxon>Sphingobacteriia</taxon>
        <taxon>Sphingobacteriales</taxon>
        <taxon>Sphingobacteriaceae</taxon>
        <taxon>Pedobacter</taxon>
    </lineage>
</organism>
<feature type="transmembrane region" description="Helical" evidence="1">
    <location>
        <begin position="54"/>
        <end position="70"/>
    </location>
</feature>
<evidence type="ECO:0000256" key="1">
    <source>
        <dbReference type="SAM" id="Phobius"/>
    </source>
</evidence>
<feature type="transmembrane region" description="Helical" evidence="1">
    <location>
        <begin position="106"/>
        <end position="125"/>
    </location>
</feature>
<comment type="caution">
    <text evidence="2">The sequence shown here is derived from an EMBL/GenBank/DDBJ whole genome shotgun (WGS) entry which is preliminary data.</text>
</comment>
<keyword evidence="1" id="KW-0472">Membrane</keyword>
<keyword evidence="3" id="KW-1185">Reference proteome</keyword>
<name>A0A4U1C359_9SPHI</name>
<feature type="transmembrane region" description="Helical" evidence="1">
    <location>
        <begin position="145"/>
        <end position="169"/>
    </location>
</feature>
<dbReference type="OrthoDB" id="734724at2"/>
<evidence type="ECO:0000313" key="2">
    <source>
        <dbReference type="EMBL" id="TKB97624.1"/>
    </source>
</evidence>
<dbReference type="Proteomes" id="UP000308181">
    <property type="component" value="Unassembled WGS sequence"/>
</dbReference>
<evidence type="ECO:0000313" key="3">
    <source>
        <dbReference type="Proteomes" id="UP000308181"/>
    </source>
</evidence>
<keyword evidence="1" id="KW-0812">Transmembrane</keyword>
<gene>
    <name evidence="2" type="ORF">FA046_09650</name>
</gene>